<feature type="transmembrane region" description="Helical" evidence="1">
    <location>
        <begin position="248"/>
        <end position="268"/>
    </location>
</feature>
<dbReference type="EMBL" id="JAKGSI010000001">
    <property type="protein sequence ID" value="MCF4005713.1"/>
    <property type="molecule type" value="Genomic_DNA"/>
</dbReference>
<name>A0A9X1QQ66_9CORY</name>
<dbReference type="Pfam" id="PF01970">
    <property type="entry name" value="TctA"/>
    <property type="match status" value="1"/>
</dbReference>
<keyword evidence="1" id="KW-1133">Transmembrane helix</keyword>
<evidence type="ECO:0000313" key="4">
    <source>
        <dbReference type="Proteomes" id="UP001139336"/>
    </source>
</evidence>
<feature type="transmembrane region" description="Helical" evidence="1">
    <location>
        <begin position="356"/>
        <end position="379"/>
    </location>
</feature>
<dbReference type="InterPro" id="IPR002823">
    <property type="entry name" value="DUF112_TM"/>
</dbReference>
<comment type="caution">
    <text evidence="3">The sequence shown here is derived from an EMBL/GenBank/DDBJ whole genome shotgun (WGS) entry which is preliminary data.</text>
</comment>
<dbReference type="AlphaFoldDB" id="A0A9X1QQ66"/>
<reference evidence="3" key="1">
    <citation type="submission" date="2022-01" db="EMBL/GenBank/DDBJ databases">
        <title>Corynebacterium sp. nov isolated from isolated from the feces of the greater white-fronted geese (Anser albifrons) at Poyang Lake, PR China.</title>
        <authorList>
            <person name="Liu Q."/>
        </authorList>
    </citation>
    <scope>NUCLEOTIDE SEQUENCE</scope>
    <source>
        <strain evidence="3">JCM 32435</strain>
    </source>
</reference>
<keyword evidence="4" id="KW-1185">Reference proteome</keyword>
<evidence type="ECO:0000259" key="2">
    <source>
        <dbReference type="Pfam" id="PF01970"/>
    </source>
</evidence>
<dbReference type="PANTHER" id="PTHR35342:SF5">
    <property type="entry name" value="TRICARBOXYLIC TRANSPORT PROTEIN"/>
    <property type="match status" value="1"/>
</dbReference>
<accession>A0A9X1QQ66</accession>
<dbReference type="RefSeq" id="WP_236117519.1">
    <property type="nucleotide sequence ID" value="NZ_JAKGSI010000001.1"/>
</dbReference>
<evidence type="ECO:0000256" key="1">
    <source>
        <dbReference type="SAM" id="Phobius"/>
    </source>
</evidence>
<feature type="transmembrane region" description="Helical" evidence="1">
    <location>
        <begin position="467"/>
        <end position="489"/>
    </location>
</feature>
<sequence>MTETLGLFWGGLMDVITDPIALLYVAGGVLAGTIVGMIPGLGPSTAIALLLPLAMTLDPSNALIMMVAIYLGAEYGGRISSILLNMPGDAGAIMTTLDGYPMARRGEGARALQISATASFVGSLLSIVGLVLLVAPLSRLAISFGPAEYFAVVIMALVLTSTLVGAGIVKSLLAVVFGLMLATVGIDSQTGNSRFTFGIQGLLSGIDVVIVIIGLFGIGEIIHAVACSRSEKIRMLSARGQKASAKDLVGTLGTMLRGSLLGFISGVLPGSGTTLGAFLGYSVEKRLSKKPQDFGTGLPRGVAAPEAANNAAVGGALVPTLALGIPGSGVTAVLLAYLMMYGLDPGPTFFQSQSDLAWLIIGSLAISAVIGFILNYPLAPVFSSILNIPSHYLYAFILLVAMVSAYGFHGSIFDAFLVVIFGIIGFFLRMVGLSSALVVIGIVLGEMLEGTLRQAILLSKGSVVDMLVHPLPMTFLGIAVVAMIFDTVVGRRIRRRLAEEA</sequence>
<feature type="transmembrane region" description="Helical" evidence="1">
    <location>
        <begin position="111"/>
        <end position="137"/>
    </location>
</feature>
<feature type="transmembrane region" description="Helical" evidence="1">
    <location>
        <begin position="323"/>
        <end position="344"/>
    </location>
</feature>
<keyword evidence="1" id="KW-0812">Transmembrane</keyword>
<proteinExistence type="predicted"/>
<feature type="transmembrane region" description="Helical" evidence="1">
    <location>
        <begin position="415"/>
        <end position="444"/>
    </location>
</feature>
<organism evidence="3 4">
    <name type="scientific">Corynebacterium uropygiale</name>
    <dbReference type="NCBI Taxonomy" id="1775911"/>
    <lineage>
        <taxon>Bacteria</taxon>
        <taxon>Bacillati</taxon>
        <taxon>Actinomycetota</taxon>
        <taxon>Actinomycetes</taxon>
        <taxon>Mycobacteriales</taxon>
        <taxon>Corynebacteriaceae</taxon>
        <taxon>Corynebacterium</taxon>
    </lineage>
</organism>
<feature type="transmembrane region" description="Helical" evidence="1">
    <location>
        <begin position="202"/>
        <end position="227"/>
    </location>
</feature>
<evidence type="ECO:0000313" key="3">
    <source>
        <dbReference type="EMBL" id="MCF4005713.1"/>
    </source>
</evidence>
<feature type="transmembrane region" description="Helical" evidence="1">
    <location>
        <begin position="20"/>
        <end position="41"/>
    </location>
</feature>
<dbReference type="Proteomes" id="UP001139336">
    <property type="component" value="Unassembled WGS sequence"/>
</dbReference>
<dbReference type="PANTHER" id="PTHR35342">
    <property type="entry name" value="TRICARBOXYLIC TRANSPORT PROTEIN"/>
    <property type="match status" value="1"/>
</dbReference>
<feature type="domain" description="DUF112" evidence="2">
    <location>
        <begin position="22"/>
        <end position="439"/>
    </location>
</feature>
<keyword evidence="1" id="KW-0472">Membrane</keyword>
<feature type="transmembrane region" description="Helical" evidence="1">
    <location>
        <begin position="391"/>
        <end position="408"/>
    </location>
</feature>
<protein>
    <submittedName>
        <fullName evidence="3">Tripartite tricarboxylate transporter permease</fullName>
    </submittedName>
</protein>
<feature type="transmembrane region" description="Helical" evidence="1">
    <location>
        <begin position="149"/>
        <end position="182"/>
    </location>
</feature>
<gene>
    <name evidence="3" type="ORF">L1O03_00775</name>
</gene>